<dbReference type="Proteomes" id="UP000309038">
    <property type="component" value="Unassembled WGS sequence"/>
</dbReference>
<evidence type="ECO:0000313" key="1">
    <source>
        <dbReference type="EMBL" id="THH01406.1"/>
    </source>
</evidence>
<gene>
    <name evidence="1" type="ORF">EW026_g1280</name>
</gene>
<organism evidence="1 2">
    <name type="scientific">Hermanssonia centrifuga</name>
    <dbReference type="NCBI Taxonomy" id="98765"/>
    <lineage>
        <taxon>Eukaryota</taxon>
        <taxon>Fungi</taxon>
        <taxon>Dikarya</taxon>
        <taxon>Basidiomycota</taxon>
        <taxon>Agaricomycotina</taxon>
        <taxon>Agaricomycetes</taxon>
        <taxon>Polyporales</taxon>
        <taxon>Meruliaceae</taxon>
        <taxon>Hermanssonia</taxon>
    </lineage>
</organism>
<accession>A0A4S4KS18</accession>
<name>A0A4S4KS18_9APHY</name>
<keyword evidence="2" id="KW-1185">Reference proteome</keyword>
<proteinExistence type="predicted"/>
<evidence type="ECO:0000313" key="2">
    <source>
        <dbReference type="Proteomes" id="UP000309038"/>
    </source>
</evidence>
<sequence length="142" mass="16364">MYRVLLPEVSEVMQPATYAQLMAAIEDGAKPSTALAFQVVSDIKETHAAIRTPDQLVLFFQNVPFLFLERDEDEPAPLTRRSLFGYFARRCFVSFLKLSFEAVQSLWQDYHLWVNGNLREAYNLFKTQADKKEYAQADAYAL</sequence>
<dbReference type="AlphaFoldDB" id="A0A4S4KS18"/>
<reference evidence="1 2" key="1">
    <citation type="submission" date="2019-02" db="EMBL/GenBank/DDBJ databases">
        <title>Genome sequencing of the rare red list fungi Phlebia centrifuga.</title>
        <authorList>
            <person name="Buettner E."/>
            <person name="Kellner H."/>
        </authorList>
    </citation>
    <scope>NUCLEOTIDE SEQUENCE [LARGE SCALE GENOMIC DNA]</scope>
    <source>
        <strain evidence="1 2">DSM 108282</strain>
    </source>
</reference>
<dbReference type="EMBL" id="SGPJ01000024">
    <property type="protein sequence ID" value="THH01406.1"/>
    <property type="molecule type" value="Genomic_DNA"/>
</dbReference>
<comment type="caution">
    <text evidence="1">The sequence shown here is derived from an EMBL/GenBank/DDBJ whole genome shotgun (WGS) entry which is preliminary data.</text>
</comment>
<protein>
    <submittedName>
        <fullName evidence="1">Uncharacterized protein</fullName>
    </submittedName>
</protein>